<dbReference type="Proteomes" id="UP000657421">
    <property type="component" value="Unassembled WGS sequence"/>
</dbReference>
<reference evidence="4 5" key="1">
    <citation type="submission" date="2020-08" db="EMBL/GenBank/DDBJ databases">
        <title>Genome public.</title>
        <authorList>
            <person name="Liu C."/>
            <person name="Sun Q."/>
        </authorList>
    </citation>
    <scope>NUCLEOTIDE SEQUENCE [LARGE SCALE GENOMIC DNA]</scope>
    <source>
        <strain evidence="4 5">NSJ-46</strain>
    </source>
</reference>
<dbReference type="EMBL" id="JACRSZ010000009">
    <property type="protein sequence ID" value="MBC8573401.1"/>
    <property type="molecule type" value="Genomic_DNA"/>
</dbReference>
<feature type="domain" description="Peptidase S55" evidence="3">
    <location>
        <begin position="197"/>
        <end position="438"/>
    </location>
</feature>
<dbReference type="Gene3D" id="2.30.42.10">
    <property type="match status" value="1"/>
</dbReference>
<dbReference type="InterPro" id="IPR036034">
    <property type="entry name" value="PDZ_sf"/>
</dbReference>
<keyword evidence="5" id="KW-1185">Reference proteome</keyword>
<dbReference type="InterPro" id="IPR009003">
    <property type="entry name" value="Peptidase_S1_PA"/>
</dbReference>
<evidence type="ECO:0000256" key="2">
    <source>
        <dbReference type="SAM" id="Phobius"/>
    </source>
</evidence>
<protein>
    <submittedName>
        <fullName evidence="4">SpoIVB peptidase</fullName>
        <ecNumber evidence="4">3.4.21.116</ecNumber>
    </submittedName>
</protein>
<evidence type="ECO:0000313" key="5">
    <source>
        <dbReference type="Proteomes" id="UP000657421"/>
    </source>
</evidence>
<dbReference type="InterPro" id="IPR008763">
    <property type="entry name" value="Peptidase_S55"/>
</dbReference>
<dbReference type="EC" id="3.4.21.116" evidence="4"/>
<dbReference type="InterPro" id="IPR014219">
    <property type="entry name" value="SpoIVB"/>
</dbReference>
<keyword evidence="2" id="KW-0812">Transmembrane</keyword>
<dbReference type="Pfam" id="PF05580">
    <property type="entry name" value="Peptidase_S55"/>
    <property type="match status" value="1"/>
</dbReference>
<dbReference type="NCBIfam" id="TIGR02860">
    <property type="entry name" value="spore_IV_B"/>
    <property type="match status" value="1"/>
</dbReference>
<dbReference type="SUPFAM" id="SSF50156">
    <property type="entry name" value="PDZ domain-like"/>
    <property type="match status" value="1"/>
</dbReference>
<dbReference type="GO" id="GO:0016787">
    <property type="term" value="F:hydrolase activity"/>
    <property type="evidence" value="ECO:0007669"/>
    <property type="project" value="UniProtKB-KW"/>
</dbReference>
<comment type="caution">
    <text evidence="4">The sequence shown here is derived from an EMBL/GenBank/DDBJ whole genome shotgun (WGS) entry which is preliminary data.</text>
</comment>
<feature type="coiled-coil region" evidence="1">
    <location>
        <begin position="351"/>
        <end position="378"/>
    </location>
</feature>
<gene>
    <name evidence="4" type="primary">spoIVB</name>
    <name evidence="4" type="ORF">H8716_09955</name>
</gene>
<name>A0ABR7NAH6_9FIRM</name>
<organism evidence="4 5">
    <name type="scientific">Jingyaoa shaoxingensis</name>
    <dbReference type="NCBI Taxonomy" id="2763671"/>
    <lineage>
        <taxon>Bacteria</taxon>
        <taxon>Bacillati</taxon>
        <taxon>Bacillota</taxon>
        <taxon>Clostridia</taxon>
        <taxon>Lachnospirales</taxon>
        <taxon>Lachnospiraceae</taxon>
        <taxon>Jingyaoa</taxon>
    </lineage>
</organism>
<evidence type="ECO:0000259" key="3">
    <source>
        <dbReference type="PROSITE" id="PS51494"/>
    </source>
</evidence>
<proteinExistence type="predicted"/>
<evidence type="ECO:0000313" key="4">
    <source>
        <dbReference type="EMBL" id="MBC8573401.1"/>
    </source>
</evidence>
<keyword evidence="2" id="KW-0472">Membrane</keyword>
<dbReference type="RefSeq" id="WP_249308588.1">
    <property type="nucleotide sequence ID" value="NZ_JACRSZ010000009.1"/>
</dbReference>
<feature type="transmembrane region" description="Helical" evidence="2">
    <location>
        <begin position="12"/>
        <end position="30"/>
    </location>
</feature>
<keyword evidence="1" id="KW-0175">Coiled coil</keyword>
<accession>A0ABR7NAH6</accession>
<sequence>MGKTTQKRVRRKMALDLTLIAGLSGVLFWLDLYTKIPDRLTAASDDPKTEIFQNTFPDWLEEVVVADSQGKSDIPSENLTMTGTADGDMNDSYTVQCSLFGTIPVKQVEVDVVERQKIVPCGIPIGIYMKTQGVLIVGTGEVCDINGEPKNPGGDLVHSGDYILAVNDIPVSEKEEVVQQISQAVDGEVKLTVLRDSDIIELQAPVVQTGKKEYKAGIWIRDDTQGIGTLTYVAEDGTFGALGHGINDIDTSTLLTLEGGNIYNAKVCSIVKGMDGSPGEVGGIIDYQPENMLGTITENSEIGIFGKMISEADTTGSGISGADGVRAEIEGIEELEVAYRQEIQTGPAAILSEITGERKEYQIEIEKINLNNSDANKSMVIKVTDPELLEITGGIVRGMSGSPILQNGKIVGAVTHVFVKDPTRGYGIFIENMISHEK</sequence>
<keyword evidence="2" id="KW-1133">Transmembrane helix</keyword>
<evidence type="ECO:0000256" key="1">
    <source>
        <dbReference type="SAM" id="Coils"/>
    </source>
</evidence>
<dbReference type="PROSITE" id="PS51494">
    <property type="entry name" value="SPOIVB"/>
    <property type="match status" value="1"/>
</dbReference>
<keyword evidence="4" id="KW-0378">Hydrolase</keyword>
<dbReference type="SUPFAM" id="SSF50494">
    <property type="entry name" value="Trypsin-like serine proteases"/>
    <property type="match status" value="1"/>
</dbReference>